<dbReference type="EMBL" id="HG739127">
    <property type="protein sequence ID" value="CDP10205.1"/>
    <property type="molecule type" value="Genomic_DNA"/>
</dbReference>
<accession>A0A068UNY4</accession>
<keyword evidence="1" id="KW-1133">Transmembrane helix</keyword>
<keyword evidence="1" id="KW-0472">Membrane</keyword>
<reference evidence="3" key="1">
    <citation type="journal article" date="2014" name="Science">
        <title>The coffee genome provides insight into the convergent evolution of caffeine biosynthesis.</title>
        <authorList>
            <person name="Denoeud F."/>
            <person name="Carretero-Paulet L."/>
            <person name="Dereeper A."/>
            <person name="Droc G."/>
            <person name="Guyot R."/>
            <person name="Pietrella M."/>
            <person name="Zheng C."/>
            <person name="Alberti A."/>
            <person name="Anthony F."/>
            <person name="Aprea G."/>
            <person name="Aury J.M."/>
            <person name="Bento P."/>
            <person name="Bernard M."/>
            <person name="Bocs S."/>
            <person name="Campa C."/>
            <person name="Cenci A."/>
            <person name="Combes M.C."/>
            <person name="Crouzillat D."/>
            <person name="Da Silva C."/>
            <person name="Daddiego L."/>
            <person name="De Bellis F."/>
            <person name="Dussert S."/>
            <person name="Garsmeur O."/>
            <person name="Gayraud T."/>
            <person name="Guignon V."/>
            <person name="Jahn K."/>
            <person name="Jamilloux V."/>
            <person name="Joet T."/>
            <person name="Labadie K."/>
            <person name="Lan T."/>
            <person name="Leclercq J."/>
            <person name="Lepelley M."/>
            <person name="Leroy T."/>
            <person name="Li L.T."/>
            <person name="Librado P."/>
            <person name="Lopez L."/>
            <person name="Munoz A."/>
            <person name="Noel B."/>
            <person name="Pallavicini A."/>
            <person name="Perrotta G."/>
            <person name="Poncet V."/>
            <person name="Pot D."/>
            <person name="Priyono X."/>
            <person name="Rigoreau M."/>
            <person name="Rouard M."/>
            <person name="Rozas J."/>
            <person name="Tranchant-Dubreuil C."/>
            <person name="VanBuren R."/>
            <person name="Zhang Q."/>
            <person name="Andrade A.C."/>
            <person name="Argout X."/>
            <person name="Bertrand B."/>
            <person name="de Kochko A."/>
            <person name="Graziosi G."/>
            <person name="Henry R.J."/>
            <person name="Jayarama X."/>
            <person name="Ming R."/>
            <person name="Nagai C."/>
            <person name="Rounsley S."/>
            <person name="Sankoff D."/>
            <person name="Giuliano G."/>
            <person name="Albert V.A."/>
            <person name="Wincker P."/>
            <person name="Lashermes P."/>
        </authorList>
    </citation>
    <scope>NUCLEOTIDE SEQUENCE [LARGE SCALE GENOMIC DNA]</scope>
    <source>
        <strain evidence="3">cv. DH200-94</strain>
    </source>
</reference>
<gene>
    <name evidence="2" type="ORF">GSCOC_T00030852001</name>
</gene>
<proteinExistence type="predicted"/>
<evidence type="ECO:0000313" key="2">
    <source>
        <dbReference type="EMBL" id="CDP10205.1"/>
    </source>
</evidence>
<name>A0A068UNY4_COFCA</name>
<keyword evidence="3" id="KW-1185">Reference proteome</keyword>
<dbReference type="InParanoid" id="A0A068UNY4"/>
<feature type="transmembrane region" description="Helical" evidence="1">
    <location>
        <begin position="50"/>
        <end position="69"/>
    </location>
</feature>
<evidence type="ECO:0000313" key="3">
    <source>
        <dbReference type="Proteomes" id="UP000295252"/>
    </source>
</evidence>
<protein>
    <submittedName>
        <fullName evidence="2">Uncharacterized protein</fullName>
    </submittedName>
</protein>
<keyword evidence="1" id="KW-0812">Transmembrane</keyword>
<organism evidence="2 3">
    <name type="scientific">Coffea canephora</name>
    <name type="common">Robusta coffee</name>
    <dbReference type="NCBI Taxonomy" id="49390"/>
    <lineage>
        <taxon>Eukaryota</taxon>
        <taxon>Viridiplantae</taxon>
        <taxon>Streptophyta</taxon>
        <taxon>Embryophyta</taxon>
        <taxon>Tracheophyta</taxon>
        <taxon>Spermatophyta</taxon>
        <taxon>Magnoliopsida</taxon>
        <taxon>eudicotyledons</taxon>
        <taxon>Gunneridae</taxon>
        <taxon>Pentapetalae</taxon>
        <taxon>asterids</taxon>
        <taxon>lamiids</taxon>
        <taxon>Gentianales</taxon>
        <taxon>Rubiaceae</taxon>
        <taxon>Ixoroideae</taxon>
        <taxon>Gardenieae complex</taxon>
        <taxon>Bertiereae - Coffeeae clade</taxon>
        <taxon>Coffeeae</taxon>
        <taxon>Coffea</taxon>
    </lineage>
</organism>
<evidence type="ECO:0000256" key="1">
    <source>
        <dbReference type="SAM" id="Phobius"/>
    </source>
</evidence>
<dbReference type="AlphaFoldDB" id="A0A068UNY4"/>
<dbReference type="Gramene" id="CDP10205">
    <property type="protein sequence ID" value="CDP10205"/>
    <property type="gene ID" value="GSCOC_T00030852001"/>
</dbReference>
<sequence>MAAKTGCMSERTQIRFSFFCHPACPTKIRATLSQCQNFICSEKLSSWPQIQSSVIFLSFLFLFFFLGVFGRA</sequence>
<dbReference type="Proteomes" id="UP000295252">
    <property type="component" value="Chromosome VIII"/>
</dbReference>